<keyword evidence="1" id="KW-0812">Transmembrane</keyword>
<evidence type="ECO:0000259" key="2">
    <source>
        <dbReference type="Pfam" id="PF01757"/>
    </source>
</evidence>
<dbReference type="PANTHER" id="PTHR23028:SF53">
    <property type="entry name" value="ACYL_TRANSF_3 DOMAIN-CONTAINING PROTEIN"/>
    <property type="match status" value="1"/>
</dbReference>
<dbReference type="PANTHER" id="PTHR23028">
    <property type="entry name" value="ACETYLTRANSFERASE"/>
    <property type="match status" value="1"/>
</dbReference>
<feature type="transmembrane region" description="Helical" evidence="1">
    <location>
        <begin position="52"/>
        <end position="70"/>
    </location>
</feature>
<keyword evidence="1" id="KW-1133">Transmembrane helix</keyword>
<feature type="transmembrane region" description="Helical" evidence="1">
    <location>
        <begin position="90"/>
        <end position="109"/>
    </location>
</feature>
<proteinExistence type="predicted"/>
<evidence type="ECO:0000256" key="1">
    <source>
        <dbReference type="SAM" id="Phobius"/>
    </source>
</evidence>
<evidence type="ECO:0000313" key="3">
    <source>
        <dbReference type="EMBL" id="REK72457.1"/>
    </source>
</evidence>
<keyword evidence="1" id="KW-0472">Membrane</keyword>
<protein>
    <submittedName>
        <fullName evidence="3">Acyltransferase</fullName>
    </submittedName>
</protein>
<feature type="transmembrane region" description="Helical" evidence="1">
    <location>
        <begin position="255"/>
        <end position="273"/>
    </location>
</feature>
<dbReference type="AlphaFoldDB" id="A0A371P932"/>
<feature type="transmembrane region" description="Helical" evidence="1">
    <location>
        <begin position="155"/>
        <end position="174"/>
    </location>
</feature>
<sequence>MTTPAPGTIEARLDLRSNSLNAIRLVLATAVIVSHAWPIGGFGDDPAIGDVNLGHLAVGGFFAISGYLIAQSRLVNRPGMYAAKRAMRILPAFWVCLAVTAFGLSAVAATRTGGWTWADGRHYVLSWADLWNGDWGIGSTLDRAPFATAWNGSLWTLPSEVACYTILGVGLAIAPVRRSPWWSLAAFVGATVAAMNVPHGTPGPIQDLAFLAPAFAAGTMLLFWSSRVRVDGRLALLAAIAFVALAVAGHGQPLGALPLAYLCLYAGITLPAAVRRIGSVNDISYGMYLYGFPVAQLLAVFDVQRAGVLVFVLACVAATVPLAAASWWLVERPAMSLLRRRTRQQVVVPAA</sequence>
<keyword evidence="3" id="KW-0012">Acyltransferase</keyword>
<reference evidence="3 4" key="1">
    <citation type="submission" date="2018-08" db="EMBL/GenBank/DDBJ databases">
        <title>Aeromicrobium sp. M2KJ-4, whole genome shotgun sequence.</title>
        <authorList>
            <person name="Tuo L."/>
        </authorList>
    </citation>
    <scope>NUCLEOTIDE SEQUENCE [LARGE SCALE GENOMIC DNA]</scope>
    <source>
        <strain evidence="3 4">M2KJ-4</strain>
    </source>
</reference>
<keyword evidence="4" id="KW-1185">Reference proteome</keyword>
<feature type="transmembrane region" description="Helical" evidence="1">
    <location>
        <begin position="181"/>
        <end position="199"/>
    </location>
</feature>
<dbReference type="GO" id="GO:0016747">
    <property type="term" value="F:acyltransferase activity, transferring groups other than amino-acyl groups"/>
    <property type="evidence" value="ECO:0007669"/>
    <property type="project" value="InterPro"/>
</dbReference>
<feature type="transmembrane region" description="Helical" evidence="1">
    <location>
        <begin position="205"/>
        <end position="225"/>
    </location>
</feature>
<dbReference type="Proteomes" id="UP000265581">
    <property type="component" value="Unassembled WGS sequence"/>
</dbReference>
<dbReference type="GO" id="GO:0009103">
    <property type="term" value="P:lipopolysaccharide biosynthetic process"/>
    <property type="evidence" value="ECO:0007669"/>
    <property type="project" value="TreeGrafter"/>
</dbReference>
<feature type="transmembrane region" description="Helical" evidence="1">
    <location>
        <begin position="22"/>
        <end position="40"/>
    </location>
</feature>
<dbReference type="GO" id="GO:0016020">
    <property type="term" value="C:membrane"/>
    <property type="evidence" value="ECO:0007669"/>
    <property type="project" value="TreeGrafter"/>
</dbReference>
<feature type="transmembrane region" description="Helical" evidence="1">
    <location>
        <begin position="307"/>
        <end position="330"/>
    </location>
</feature>
<gene>
    <name evidence="3" type="ORF">DX116_02165</name>
</gene>
<organism evidence="3 4">
    <name type="scientific">Aeromicrobium endophyticum</name>
    <dbReference type="NCBI Taxonomy" id="2292704"/>
    <lineage>
        <taxon>Bacteria</taxon>
        <taxon>Bacillati</taxon>
        <taxon>Actinomycetota</taxon>
        <taxon>Actinomycetes</taxon>
        <taxon>Propionibacteriales</taxon>
        <taxon>Nocardioidaceae</taxon>
        <taxon>Aeromicrobium</taxon>
    </lineage>
</organism>
<dbReference type="EMBL" id="QUBR01000001">
    <property type="protein sequence ID" value="REK72457.1"/>
    <property type="molecule type" value="Genomic_DNA"/>
</dbReference>
<accession>A0A371P932</accession>
<dbReference type="OrthoDB" id="9796461at2"/>
<dbReference type="Pfam" id="PF01757">
    <property type="entry name" value="Acyl_transf_3"/>
    <property type="match status" value="1"/>
</dbReference>
<name>A0A371P932_9ACTN</name>
<dbReference type="InterPro" id="IPR002656">
    <property type="entry name" value="Acyl_transf_3_dom"/>
</dbReference>
<keyword evidence="3" id="KW-0808">Transferase</keyword>
<feature type="domain" description="Acyltransferase 3" evidence="2">
    <location>
        <begin position="18"/>
        <end position="324"/>
    </location>
</feature>
<evidence type="ECO:0000313" key="4">
    <source>
        <dbReference type="Proteomes" id="UP000265581"/>
    </source>
</evidence>
<feature type="transmembrane region" description="Helical" evidence="1">
    <location>
        <begin position="232"/>
        <end position="249"/>
    </location>
</feature>
<feature type="transmembrane region" description="Helical" evidence="1">
    <location>
        <begin position="285"/>
        <end position="301"/>
    </location>
</feature>
<dbReference type="InterPro" id="IPR050879">
    <property type="entry name" value="Acyltransferase_3"/>
</dbReference>
<dbReference type="RefSeq" id="WP_119702572.1">
    <property type="nucleotide sequence ID" value="NZ_JBHSOI010000001.1"/>
</dbReference>
<comment type="caution">
    <text evidence="3">The sequence shown here is derived from an EMBL/GenBank/DDBJ whole genome shotgun (WGS) entry which is preliminary data.</text>
</comment>